<comment type="function">
    <text evidence="7">PPIases accelerate the folding of proteins. It catalyzes the cis-trans isomerization of proline imidic peptide bonds in oligopeptides.</text>
</comment>
<dbReference type="PANTHER" id="PTHR10012">
    <property type="entry name" value="SERINE/THREONINE-PROTEIN PHOSPHATASE 2A REGULATORY SUBUNIT B"/>
    <property type="match status" value="1"/>
</dbReference>
<dbReference type="EC" id="5.2.1.8" evidence="7"/>
<dbReference type="KEGG" id="pco:PHACADRAFT_50310"/>
<evidence type="ECO:0000256" key="1">
    <source>
        <dbReference type="ARBA" id="ARBA00000971"/>
    </source>
</evidence>
<sequence>LLSLRHVTIGELEKLSRPRQRIRTEEDVQAWKLTRGYQDYGLFLRRLNGSVVGHFLPWSSPTAYPAIESTLRLLSALDRWIDEIPPLHTPQRFGNLAFRTWGRRLEDECSSLLASLLPLEFHPAIPHISPYLLASFGSFTRIDYGTGHETSFVLFLFCLTLIRFYDPEPAVEREIVLTVFVRYLRLCWRLQDVYKLEPAGSHGVWGLDDYSFLGYIFGSAQLRDQSEIPVSAVLRPPLPSTNLYFLSISRIHEVKYGPFHEHSSQLYSIATAVQHWHKVNSGLFKMYEAEVLGKRVVVQHLPLGGLIEWDAP</sequence>
<dbReference type="Pfam" id="PF03095">
    <property type="entry name" value="PTPA"/>
    <property type="match status" value="1"/>
</dbReference>
<dbReference type="STRING" id="650164.K5WFM7"/>
<dbReference type="InterPro" id="IPR004327">
    <property type="entry name" value="Phstyr_phstse_ac"/>
</dbReference>
<dbReference type="GO" id="GO:0005737">
    <property type="term" value="C:cytoplasm"/>
    <property type="evidence" value="ECO:0007669"/>
    <property type="project" value="UniProtKB-SubCell"/>
</dbReference>
<dbReference type="Gene3D" id="1.20.120.1150">
    <property type="match status" value="1"/>
</dbReference>
<dbReference type="GeneID" id="18919936"/>
<accession>K5WFM7</accession>
<dbReference type="InParanoid" id="K5WFM7"/>
<comment type="similarity">
    <text evidence="3 7">Belongs to the PTPA-type PPIase family.</text>
</comment>
<keyword evidence="5 7" id="KW-0697">Rotamase</keyword>
<keyword evidence="6 7" id="KW-0413">Isomerase</keyword>
<feature type="non-terminal residue" evidence="8">
    <location>
        <position position="312"/>
    </location>
</feature>
<dbReference type="PIRSF" id="PIRSF016325">
    <property type="entry name" value="Phstyr_phstse_ac"/>
    <property type="match status" value="1"/>
</dbReference>
<dbReference type="OrthoDB" id="16120at2759"/>
<reference evidence="8 9" key="1">
    <citation type="journal article" date="2012" name="BMC Genomics">
        <title>Comparative genomics of the white-rot fungi, Phanerochaete carnosa and P. chrysosporium, to elucidate the genetic basis of the distinct wood types they colonize.</title>
        <authorList>
            <person name="Suzuki H."/>
            <person name="MacDonald J."/>
            <person name="Syed K."/>
            <person name="Salamov A."/>
            <person name="Hori C."/>
            <person name="Aerts A."/>
            <person name="Henrissat B."/>
            <person name="Wiebenga A."/>
            <person name="vanKuyk P.A."/>
            <person name="Barry K."/>
            <person name="Lindquist E."/>
            <person name="LaButti K."/>
            <person name="Lapidus A."/>
            <person name="Lucas S."/>
            <person name="Coutinho P."/>
            <person name="Gong Y."/>
            <person name="Samejima M."/>
            <person name="Mahadevan R."/>
            <person name="Abou-Zaid M."/>
            <person name="de Vries R.P."/>
            <person name="Igarashi K."/>
            <person name="Yadav J.S."/>
            <person name="Grigoriev I.V."/>
            <person name="Master E.R."/>
        </authorList>
    </citation>
    <scope>NUCLEOTIDE SEQUENCE [LARGE SCALE GENOMIC DNA]</scope>
    <source>
        <strain evidence="8 9">HHB-10118-sp</strain>
    </source>
</reference>
<gene>
    <name evidence="8" type="ORF">PHACADRAFT_50310</name>
</gene>
<dbReference type="InterPro" id="IPR037218">
    <property type="entry name" value="PTPA_sf"/>
</dbReference>
<evidence type="ECO:0000256" key="7">
    <source>
        <dbReference type="RuleBase" id="RU361210"/>
    </source>
</evidence>
<dbReference type="InterPro" id="IPR043170">
    <property type="entry name" value="PTPA_C_lid"/>
</dbReference>
<evidence type="ECO:0000313" key="9">
    <source>
        <dbReference type="Proteomes" id="UP000008370"/>
    </source>
</evidence>
<comment type="catalytic activity">
    <reaction evidence="1 7">
        <text>[protein]-peptidylproline (omega=180) = [protein]-peptidylproline (omega=0)</text>
        <dbReference type="Rhea" id="RHEA:16237"/>
        <dbReference type="Rhea" id="RHEA-COMP:10747"/>
        <dbReference type="Rhea" id="RHEA-COMP:10748"/>
        <dbReference type="ChEBI" id="CHEBI:83833"/>
        <dbReference type="ChEBI" id="CHEBI:83834"/>
        <dbReference type="EC" id="5.2.1.8"/>
    </reaction>
</comment>
<evidence type="ECO:0000256" key="2">
    <source>
        <dbReference type="ARBA" id="ARBA00004496"/>
    </source>
</evidence>
<dbReference type="Proteomes" id="UP000008370">
    <property type="component" value="Unassembled WGS sequence"/>
</dbReference>
<protein>
    <recommendedName>
        <fullName evidence="7">Serine/threonine-protein phosphatase 2A activator</fullName>
        <ecNumber evidence="7">5.2.1.8</ecNumber>
    </recommendedName>
    <alternativeName>
        <fullName evidence="7">Phosphotyrosyl phosphatase activator</fullName>
    </alternativeName>
</protein>
<dbReference type="AlphaFoldDB" id="K5WFM7"/>
<dbReference type="GO" id="GO:0005634">
    <property type="term" value="C:nucleus"/>
    <property type="evidence" value="ECO:0007669"/>
    <property type="project" value="TreeGrafter"/>
</dbReference>
<dbReference type="EMBL" id="JH930470">
    <property type="protein sequence ID" value="EKM57864.1"/>
    <property type="molecule type" value="Genomic_DNA"/>
</dbReference>
<keyword evidence="4 7" id="KW-0963">Cytoplasm</keyword>
<evidence type="ECO:0000313" key="8">
    <source>
        <dbReference type="EMBL" id="EKM57864.1"/>
    </source>
</evidence>
<organism evidence="8 9">
    <name type="scientific">Phanerochaete carnosa (strain HHB-10118-sp)</name>
    <name type="common">White-rot fungus</name>
    <name type="synonym">Peniophora carnosa</name>
    <dbReference type="NCBI Taxonomy" id="650164"/>
    <lineage>
        <taxon>Eukaryota</taxon>
        <taxon>Fungi</taxon>
        <taxon>Dikarya</taxon>
        <taxon>Basidiomycota</taxon>
        <taxon>Agaricomycotina</taxon>
        <taxon>Agaricomycetes</taxon>
        <taxon>Polyporales</taxon>
        <taxon>Phanerochaetaceae</taxon>
        <taxon>Phanerochaete</taxon>
    </lineage>
</organism>
<proteinExistence type="inferred from homology"/>
<keyword evidence="9" id="KW-1185">Reference proteome</keyword>
<evidence type="ECO:0000256" key="4">
    <source>
        <dbReference type="ARBA" id="ARBA00022490"/>
    </source>
</evidence>
<dbReference type="CDD" id="cd04087">
    <property type="entry name" value="PTPA"/>
    <property type="match status" value="1"/>
</dbReference>
<feature type="non-terminal residue" evidence="8">
    <location>
        <position position="1"/>
    </location>
</feature>
<name>K5WFM7_PHACS</name>
<dbReference type="GO" id="GO:0000159">
    <property type="term" value="C:protein phosphatase type 2A complex"/>
    <property type="evidence" value="ECO:0007669"/>
    <property type="project" value="TreeGrafter"/>
</dbReference>
<dbReference type="RefSeq" id="XP_007392753.1">
    <property type="nucleotide sequence ID" value="XM_007392691.1"/>
</dbReference>
<evidence type="ECO:0000256" key="3">
    <source>
        <dbReference type="ARBA" id="ARBA00011019"/>
    </source>
</evidence>
<dbReference type="GO" id="GO:0007052">
    <property type="term" value="P:mitotic spindle organization"/>
    <property type="evidence" value="ECO:0007669"/>
    <property type="project" value="TreeGrafter"/>
</dbReference>
<comment type="subcellular location">
    <subcellularLocation>
        <location evidence="2 7">Cytoplasm</location>
    </subcellularLocation>
</comment>
<dbReference type="GO" id="GO:0003755">
    <property type="term" value="F:peptidyl-prolyl cis-trans isomerase activity"/>
    <property type="evidence" value="ECO:0007669"/>
    <property type="project" value="UniProtKB-KW"/>
</dbReference>
<dbReference type="SUPFAM" id="SSF140984">
    <property type="entry name" value="PTPA-like"/>
    <property type="match status" value="1"/>
</dbReference>
<dbReference type="HOGENOM" id="CLU_030733_1_0_1"/>
<dbReference type="PANTHER" id="PTHR10012:SF0">
    <property type="entry name" value="SERINE_THREONINE-PROTEIN PHOSPHATASE 2A ACTIVATOR"/>
    <property type="match status" value="1"/>
</dbReference>
<evidence type="ECO:0000256" key="6">
    <source>
        <dbReference type="ARBA" id="ARBA00023235"/>
    </source>
</evidence>
<evidence type="ECO:0000256" key="5">
    <source>
        <dbReference type="ARBA" id="ARBA00023110"/>
    </source>
</evidence>
<dbReference type="GO" id="GO:0008160">
    <property type="term" value="F:protein tyrosine phosphatase activator activity"/>
    <property type="evidence" value="ECO:0007669"/>
    <property type="project" value="TreeGrafter"/>
</dbReference>